<name>A0A3D8J5Q0_9HELI</name>
<dbReference type="Gene3D" id="3.40.50.300">
    <property type="entry name" value="P-loop containing nucleotide triphosphate hydrolases"/>
    <property type="match status" value="2"/>
</dbReference>
<dbReference type="GO" id="GO:0005829">
    <property type="term" value="C:cytosol"/>
    <property type="evidence" value="ECO:0007669"/>
    <property type="project" value="TreeGrafter"/>
</dbReference>
<dbReference type="GO" id="GO:0000725">
    <property type="term" value="P:recombinational repair"/>
    <property type="evidence" value="ECO:0007669"/>
    <property type="project" value="TreeGrafter"/>
</dbReference>
<reference evidence="15 16" key="1">
    <citation type="submission" date="2018-04" db="EMBL/GenBank/DDBJ databases">
        <title>Novel Campyloabacter and Helicobacter Species and Strains.</title>
        <authorList>
            <person name="Mannion A.J."/>
            <person name="Shen Z."/>
            <person name="Fox J.G."/>
        </authorList>
    </citation>
    <scope>NUCLEOTIDE SEQUENCE [LARGE SCALE GENOMIC DNA]</scope>
    <source>
        <strain evidence="15 16">MIT 97-5075</strain>
    </source>
</reference>
<dbReference type="EMBL" id="NXLW01000006">
    <property type="protein sequence ID" value="RDU72506.1"/>
    <property type="molecule type" value="Genomic_DNA"/>
</dbReference>
<dbReference type="GO" id="GO:0005524">
    <property type="term" value="F:ATP binding"/>
    <property type="evidence" value="ECO:0007669"/>
    <property type="project" value="UniProtKB-UniRule"/>
</dbReference>
<keyword evidence="3 12" id="KW-0378">Hydrolase</keyword>
<evidence type="ECO:0000256" key="9">
    <source>
        <dbReference type="ARBA" id="ARBA00034808"/>
    </source>
</evidence>
<evidence type="ECO:0000256" key="2">
    <source>
        <dbReference type="ARBA" id="ARBA00022741"/>
    </source>
</evidence>
<evidence type="ECO:0000256" key="11">
    <source>
        <dbReference type="ARBA" id="ARBA00048988"/>
    </source>
</evidence>
<evidence type="ECO:0000256" key="7">
    <source>
        <dbReference type="ARBA" id="ARBA00023235"/>
    </source>
</evidence>
<dbReference type="PROSITE" id="PS51198">
    <property type="entry name" value="UVRD_HELICASE_ATP_BIND"/>
    <property type="match status" value="1"/>
</dbReference>
<evidence type="ECO:0000313" key="16">
    <source>
        <dbReference type="Proteomes" id="UP000256424"/>
    </source>
</evidence>
<dbReference type="SUPFAM" id="SSF52540">
    <property type="entry name" value="P-loop containing nucleoside triphosphate hydrolases"/>
    <property type="match status" value="1"/>
</dbReference>
<evidence type="ECO:0000256" key="3">
    <source>
        <dbReference type="ARBA" id="ARBA00022801"/>
    </source>
</evidence>
<dbReference type="InterPro" id="IPR014016">
    <property type="entry name" value="UvrD-like_ATP-bd"/>
</dbReference>
<sequence>MMYSLLESLNAQQQQAVQHVDGALLVLAGAGSGKTKTITTRLAYLLGVIGIPPQNTLTLTFTNKAAKEMQQRALCLIADANLAISTSPLLCTFHKFGLLFLQKYIHFLGRSQSFQVIDEEDKKKILKNIRKGYSRYEIIPSVFELLNFISDSKNNNLTPEERIAKDIFTDSLTEIKIEIYKQYQDFLRVYNLVDFDDLLLLPYKILAQNTDLKQSLSEKYQYIMVDEYQDVNNLQASFLQQLCTTHQNLCVVGDDDQSIYGWRGANIDNILEFHKRFENTKIITLEQNYRSTKQILHTANQLIAHNAQRHDKTLKTDKTGENVRVLASVDGKEEMQKIISRIKEIKEAGEEYSTIAILFRLNPLSRNVEHCFSQAKIPYQIIGGTRFYERQEIKDVLAYLRLGLNQDDNFSLARIINKPRRGIGEKSLQDIIDKASNYKSIHDAFRHDVYNHTRYYNKLQDVFDIIDLLHDCMQDNLGFLNQIFETRIKLYHEKDISDSGGISNEERRQNIRQLFEWFDEYCQKADDLTFPRQEDIVRDFLNNAALSTDTDKMGEQGVLCMSIHNSKGLEFQHVFVIGMERGLFPLRDGEEIDYYDDSQTTKRADITEERRLAYVAFTRAKSSLTFSYVKNRFYRGKIGMRDPSQFLMESGVVSLKDFEELIKEGKNTESDTILARDSEDSKTKNQTQLCKGDCVQHKIWGFGRVEKIQGSGLQASATVNFGGLKKNILLSFLTKM</sequence>
<dbReference type="Gene3D" id="1.10.486.10">
    <property type="entry name" value="PCRA, domain 4"/>
    <property type="match status" value="1"/>
</dbReference>
<dbReference type="Proteomes" id="UP000256424">
    <property type="component" value="Unassembled WGS sequence"/>
</dbReference>
<dbReference type="InterPro" id="IPR000212">
    <property type="entry name" value="DNA_helicase_UvrD/REP"/>
</dbReference>
<dbReference type="Pfam" id="PF00580">
    <property type="entry name" value="UvrD-helicase"/>
    <property type="match status" value="1"/>
</dbReference>
<dbReference type="PANTHER" id="PTHR11070:SF2">
    <property type="entry name" value="ATP-DEPENDENT DNA HELICASE SRS2"/>
    <property type="match status" value="1"/>
</dbReference>
<feature type="domain" description="UvrD-like helicase ATP-binding" evidence="13">
    <location>
        <begin position="7"/>
        <end position="292"/>
    </location>
</feature>
<comment type="similarity">
    <text evidence="1">Belongs to the helicase family. UvrD subfamily.</text>
</comment>
<dbReference type="AlphaFoldDB" id="A0A3D8J5Q0"/>
<dbReference type="Pfam" id="PF13361">
    <property type="entry name" value="UvrD_C"/>
    <property type="match status" value="1"/>
</dbReference>
<evidence type="ECO:0000256" key="6">
    <source>
        <dbReference type="ARBA" id="ARBA00023125"/>
    </source>
</evidence>
<comment type="catalytic activity">
    <reaction evidence="8">
        <text>Couples ATP hydrolysis with the unwinding of duplex DNA by translocating in the 3'-5' direction.</text>
        <dbReference type="EC" id="5.6.2.4"/>
    </reaction>
</comment>
<keyword evidence="16" id="KW-1185">Reference proteome</keyword>
<keyword evidence="7" id="KW-0413">Isomerase</keyword>
<keyword evidence="6" id="KW-0238">DNA-binding</keyword>
<evidence type="ECO:0000259" key="13">
    <source>
        <dbReference type="PROSITE" id="PS51198"/>
    </source>
</evidence>
<keyword evidence="5 12" id="KW-0067">ATP-binding</keyword>
<organism evidence="15 16">
    <name type="scientific">Helicobacter aurati</name>
    <dbReference type="NCBI Taxonomy" id="137778"/>
    <lineage>
        <taxon>Bacteria</taxon>
        <taxon>Pseudomonadati</taxon>
        <taxon>Campylobacterota</taxon>
        <taxon>Epsilonproteobacteria</taxon>
        <taxon>Campylobacterales</taxon>
        <taxon>Helicobacteraceae</taxon>
        <taxon>Helicobacter</taxon>
    </lineage>
</organism>
<evidence type="ECO:0000259" key="14">
    <source>
        <dbReference type="PROSITE" id="PS51217"/>
    </source>
</evidence>
<dbReference type="Gene3D" id="1.10.10.160">
    <property type="match status" value="1"/>
</dbReference>
<keyword evidence="4 12" id="KW-0347">Helicase</keyword>
<dbReference type="InterPro" id="IPR014017">
    <property type="entry name" value="DNA_helicase_UvrD-like_C"/>
</dbReference>
<dbReference type="CDD" id="cd17932">
    <property type="entry name" value="DEXQc_UvrD"/>
    <property type="match status" value="1"/>
</dbReference>
<evidence type="ECO:0000313" key="15">
    <source>
        <dbReference type="EMBL" id="RDU72506.1"/>
    </source>
</evidence>
<evidence type="ECO:0000256" key="5">
    <source>
        <dbReference type="ARBA" id="ARBA00022840"/>
    </source>
</evidence>
<dbReference type="InterPro" id="IPR027417">
    <property type="entry name" value="P-loop_NTPase"/>
</dbReference>
<proteinExistence type="inferred from homology"/>
<comment type="catalytic activity">
    <reaction evidence="11">
        <text>ATP + H2O = ADP + phosphate + H(+)</text>
        <dbReference type="Rhea" id="RHEA:13065"/>
        <dbReference type="ChEBI" id="CHEBI:15377"/>
        <dbReference type="ChEBI" id="CHEBI:15378"/>
        <dbReference type="ChEBI" id="CHEBI:30616"/>
        <dbReference type="ChEBI" id="CHEBI:43474"/>
        <dbReference type="ChEBI" id="CHEBI:456216"/>
        <dbReference type="EC" id="5.6.2.4"/>
    </reaction>
</comment>
<feature type="domain" description="UvrD-like helicase C-terminal" evidence="14">
    <location>
        <begin position="293"/>
        <end position="568"/>
    </location>
</feature>
<dbReference type="InterPro" id="IPR013986">
    <property type="entry name" value="DExx_box_DNA_helicase_dom_sf"/>
</dbReference>
<evidence type="ECO:0000256" key="10">
    <source>
        <dbReference type="ARBA" id="ARBA00034923"/>
    </source>
</evidence>
<accession>A0A3D8J5Q0</accession>
<dbReference type="GO" id="GO:0043138">
    <property type="term" value="F:3'-5' DNA helicase activity"/>
    <property type="evidence" value="ECO:0007669"/>
    <property type="project" value="UniProtKB-EC"/>
</dbReference>
<gene>
    <name evidence="15" type="ORF">CQA66_04110</name>
</gene>
<dbReference type="OrthoDB" id="9810135at2"/>
<dbReference type="GO" id="GO:0033202">
    <property type="term" value="C:DNA helicase complex"/>
    <property type="evidence" value="ECO:0007669"/>
    <property type="project" value="TreeGrafter"/>
</dbReference>
<feature type="binding site" evidence="12">
    <location>
        <begin position="28"/>
        <end position="35"/>
    </location>
    <ligand>
        <name>ATP</name>
        <dbReference type="ChEBI" id="CHEBI:30616"/>
    </ligand>
</feature>
<evidence type="ECO:0000256" key="8">
    <source>
        <dbReference type="ARBA" id="ARBA00034617"/>
    </source>
</evidence>
<dbReference type="PROSITE" id="PS51217">
    <property type="entry name" value="UVRD_HELICASE_CTER"/>
    <property type="match status" value="1"/>
</dbReference>
<dbReference type="PANTHER" id="PTHR11070">
    <property type="entry name" value="UVRD / RECB / PCRA DNA HELICASE FAMILY MEMBER"/>
    <property type="match status" value="1"/>
</dbReference>
<evidence type="ECO:0000256" key="1">
    <source>
        <dbReference type="ARBA" id="ARBA00009922"/>
    </source>
</evidence>
<protein>
    <recommendedName>
        <fullName evidence="9">DNA 3'-5' helicase</fullName>
        <ecNumber evidence="9">5.6.2.4</ecNumber>
    </recommendedName>
    <alternativeName>
        <fullName evidence="10">DNA 3'-5' helicase II</fullName>
    </alternativeName>
</protein>
<comment type="caution">
    <text evidence="15">The sequence shown here is derived from an EMBL/GenBank/DDBJ whole genome shotgun (WGS) entry which is preliminary data.</text>
</comment>
<dbReference type="GO" id="GO:0016887">
    <property type="term" value="F:ATP hydrolysis activity"/>
    <property type="evidence" value="ECO:0007669"/>
    <property type="project" value="RHEA"/>
</dbReference>
<evidence type="ECO:0000256" key="4">
    <source>
        <dbReference type="ARBA" id="ARBA00022806"/>
    </source>
</evidence>
<keyword evidence="2 12" id="KW-0547">Nucleotide-binding</keyword>
<dbReference type="EC" id="5.6.2.4" evidence="9"/>
<dbReference type="GO" id="GO:0003677">
    <property type="term" value="F:DNA binding"/>
    <property type="evidence" value="ECO:0007669"/>
    <property type="project" value="UniProtKB-KW"/>
</dbReference>
<evidence type="ECO:0000256" key="12">
    <source>
        <dbReference type="PROSITE-ProRule" id="PRU00560"/>
    </source>
</evidence>